<evidence type="ECO:0000256" key="2">
    <source>
        <dbReference type="ARBA" id="ARBA00008711"/>
    </source>
</evidence>
<feature type="domain" description="Methylguanine DNA methyltransferase ribonuclease-like" evidence="12">
    <location>
        <begin position="41"/>
        <end position="112"/>
    </location>
</feature>
<dbReference type="InterPro" id="IPR001497">
    <property type="entry name" value="MethylDNA_cys_MeTrfase_AS"/>
</dbReference>
<evidence type="ECO:0000259" key="12">
    <source>
        <dbReference type="Pfam" id="PF02870"/>
    </source>
</evidence>
<reference evidence="13 14" key="1">
    <citation type="submission" date="2020-08" db="EMBL/GenBank/DDBJ databases">
        <title>Sequencing the genomes of 1000 actinobacteria strains.</title>
        <authorList>
            <person name="Klenk H.-P."/>
        </authorList>
    </citation>
    <scope>NUCLEOTIDE SEQUENCE [LARGE SCALE GENOMIC DNA]</scope>
    <source>
        <strain evidence="13 14">DSM 44593</strain>
    </source>
</reference>
<feature type="compositionally biased region" description="Polar residues" evidence="10">
    <location>
        <begin position="1"/>
        <end position="10"/>
    </location>
</feature>
<proteinExistence type="inferred from homology"/>
<dbReference type="AlphaFoldDB" id="A0A841EA27"/>
<protein>
    <recommendedName>
        <fullName evidence="9">Methylated-DNA--protein-cysteine methyltransferase</fullName>
        <ecNumber evidence="9">2.1.1.63</ecNumber>
    </recommendedName>
    <alternativeName>
        <fullName evidence="9">6-O-methylguanine-DNA methyltransferase</fullName>
        <shortName evidence="9">MGMT</shortName>
    </alternativeName>
    <alternativeName>
        <fullName evidence="9">O-6-methylguanine-DNA-alkyltransferase</fullName>
    </alternativeName>
</protein>
<evidence type="ECO:0000313" key="13">
    <source>
        <dbReference type="EMBL" id="MBB5999314.1"/>
    </source>
</evidence>
<evidence type="ECO:0000256" key="6">
    <source>
        <dbReference type="ARBA" id="ARBA00022763"/>
    </source>
</evidence>
<dbReference type="PANTHER" id="PTHR10815">
    <property type="entry name" value="METHYLATED-DNA--PROTEIN-CYSTEINE METHYLTRANSFERASE"/>
    <property type="match status" value="1"/>
</dbReference>
<dbReference type="GO" id="GO:0006307">
    <property type="term" value="P:DNA alkylation repair"/>
    <property type="evidence" value="ECO:0007669"/>
    <property type="project" value="UniProtKB-UniRule"/>
</dbReference>
<dbReference type="Pfam" id="PF01035">
    <property type="entry name" value="DNA_binding_1"/>
    <property type="match status" value="1"/>
</dbReference>
<comment type="function">
    <text evidence="9">Involved in the cellular defense against the biological effects of O6-methylguanine (O6-MeG) and O4-methylthymine (O4-MeT) in DNA. Repairs the methylated nucleobase in DNA by stoichiometrically transferring the methyl group to a cysteine residue in the enzyme. This is a suicide reaction: the enzyme is irreversibly inactivated.</text>
</comment>
<evidence type="ECO:0000256" key="1">
    <source>
        <dbReference type="ARBA" id="ARBA00001286"/>
    </source>
</evidence>
<dbReference type="Gene3D" id="3.30.160.70">
    <property type="entry name" value="Methylated DNA-protein cysteine methyltransferase domain"/>
    <property type="match status" value="1"/>
</dbReference>
<keyword evidence="3 9" id="KW-0963">Cytoplasm</keyword>
<dbReference type="PROSITE" id="PS00374">
    <property type="entry name" value="MGMT"/>
    <property type="match status" value="1"/>
</dbReference>
<dbReference type="InterPro" id="IPR008332">
    <property type="entry name" value="MethylG_MeTrfase_N"/>
</dbReference>
<dbReference type="NCBIfam" id="TIGR00589">
    <property type="entry name" value="ogt"/>
    <property type="match status" value="1"/>
</dbReference>
<dbReference type="EC" id="2.1.1.63" evidence="9"/>
<comment type="miscellaneous">
    <text evidence="9">This enzyme catalyzes only one turnover and therefore is not strictly catalytic. According to one definition, an enzyme is a biocatalyst that acts repeatedly and over many reaction cycles.</text>
</comment>
<evidence type="ECO:0000256" key="5">
    <source>
        <dbReference type="ARBA" id="ARBA00022679"/>
    </source>
</evidence>
<dbReference type="GO" id="GO:0003908">
    <property type="term" value="F:methylated-DNA-[protein]-cysteine S-methyltransferase activity"/>
    <property type="evidence" value="ECO:0007669"/>
    <property type="project" value="UniProtKB-UniRule"/>
</dbReference>
<dbReference type="HAMAP" id="MF_00772">
    <property type="entry name" value="OGT"/>
    <property type="match status" value="1"/>
</dbReference>
<organism evidence="13 14">
    <name type="scientific">Streptomonospora salina</name>
    <dbReference type="NCBI Taxonomy" id="104205"/>
    <lineage>
        <taxon>Bacteria</taxon>
        <taxon>Bacillati</taxon>
        <taxon>Actinomycetota</taxon>
        <taxon>Actinomycetes</taxon>
        <taxon>Streptosporangiales</taxon>
        <taxon>Nocardiopsidaceae</taxon>
        <taxon>Streptomonospora</taxon>
    </lineage>
</organism>
<dbReference type="InterPro" id="IPR014048">
    <property type="entry name" value="MethylDNA_cys_MeTrfase_DNA-bd"/>
</dbReference>
<comment type="catalytic activity">
    <reaction evidence="1 9">
        <text>a 4-O-methyl-thymidine in DNA + L-cysteinyl-[protein] = a thymidine in DNA + S-methyl-L-cysteinyl-[protein]</text>
        <dbReference type="Rhea" id="RHEA:53428"/>
        <dbReference type="Rhea" id="RHEA-COMP:10131"/>
        <dbReference type="Rhea" id="RHEA-COMP:10132"/>
        <dbReference type="Rhea" id="RHEA-COMP:13555"/>
        <dbReference type="Rhea" id="RHEA-COMP:13556"/>
        <dbReference type="ChEBI" id="CHEBI:29950"/>
        <dbReference type="ChEBI" id="CHEBI:82612"/>
        <dbReference type="ChEBI" id="CHEBI:137386"/>
        <dbReference type="ChEBI" id="CHEBI:137387"/>
        <dbReference type="EC" id="2.1.1.63"/>
    </reaction>
</comment>
<dbReference type="PANTHER" id="PTHR10815:SF5">
    <property type="entry name" value="METHYLATED-DNA--PROTEIN-CYSTEINE METHYLTRANSFERASE"/>
    <property type="match status" value="1"/>
</dbReference>
<sequence>MNADRNTSQDALPLRLETDEPSAVGAAPARFTVPGDGTRLYDVVPSPLGELLLISDGAALTGLYMNPHEQLPSDGQGGREWRREPAALRETAEQLAAYFAGELREFSLPLAPRGTEFQRTVWRALTTVPHGRTATYGGIARSIGRPNASRAVGMANNRNPISIVVPCHRVIGADGAMVGYGGGVSRKESLLGLEKGAALKA</sequence>
<comment type="subcellular location">
    <subcellularLocation>
        <location evidence="9">Cytoplasm</location>
    </subcellularLocation>
</comment>
<feature type="region of interest" description="Disordered" evidence="10">
    <location>
        <begin position="1"/>
        <end position="23"/>
    </location>
</feature>
<keyword evidence="5 9" id="KW-0808">Transferase</keyword>
<comment type="similarity">
    <text evidence="2 9">Belongs to the MGMT family.</text>
</comment>
<evidence type="ECO:0000259" key="11">
    <source>
        <dbReference type="Pfam" id="PF01035"/>
    </source>
</evidence>
<evidence type="ECO:0000256" key="3">
    <source>
        <dbReference type="ARBA" id="ARBA00022490"/>
    </source>
</evidence>
<dbReference type="GO" id="GO:0032259">
    <property type="term" value="P:methylation"/>
    <property type="evidence" value="ECO:0007669"/>
    <property type="project" value="UniProtKB-KW"/>
</dbReference>
<feature type="active site" description="Nucleophile; methyl group acceptor" evidence="9">
    <location>
        <position position="167"/>
    </location>
</feature>
<evidence type="ECO:0000256" key="7">
    <source>
        <dbReference type="ARBA" id="ARBA00023204"/>
    </source>
</evidence>
<dbReference type="GO" id="GO:0005737">
    <property type="term" value="C:cytoplasm"/>
    <property type="evidence" value="ECO:0007669"/>
    <property type="project" value="UniProtKB-SubCell"/>
</dbReference>
<comment type="catalytic activity">
    <reaction evidence="8 9">
        <text>a 6-O-methyl-2'-deoxyguanosine in DNA + L-cysteinyl-[protein] = S-methyl-L-cysteinyl-[protein] + a 2'-deoxyguanosine in DNA</text>
        <dbReference type="Rhea" id="RHEA:24000"/>
        <dbReference type="Rhea" id="RHEA-COMP:10131"/>
        <dbReference type="Rhea" id="RHEA-COMP:10132"/>
        <dbReference type="Rhea" id="RHEA-COMP:11367"/>
        <dbReference type="Rhea" id="RHEA-COMP:11368"/>
        <dbReference type="ChEBI" id="CHEBI:29950"/>
        <dbReference type="ChEBI" id="CHEBI:82612"/>
        <dbReference type="ChEBI" id="CHEBI:85445"/>
        <dbReference type="ChEBI" id="CHEBI:85448"/>
        <dbReference type="EC" id="2.1.1.63"/>
    </reaction>
</comment>
<feature type="domain" description="Methylated-DNA-[protein]-cysteine S-methyltransferase DNA binding" evidence="11">
    <location>
        <begin position="116"/>
        <end position="195"/>
    </location>
</feature>
<keyword evidence="6 9" id="KW-0227">DNA damage</keyword>
<keyword evidence="14" id="KW-1185">Reference proteome</keyword>
<keyword evidence="7 9" id="KW-0234">DNA repair</keyword>
<comment type="caution">
    <text evidence="13">The sequence shown here is derived from an EMBL/GenBank/DDBJ whole genome shotgun (WGS) entry which is preliminary data.</text>
</comment>
<dbReference type="InterPro" id="IPR036388">
    <property type="entry name" value="WH-like_DNA-bd_sf"/>
</dbReference>
<dbReference type="EMBL" id="JACHLY010000001">
    <property type="protein sequence ID" value="MBB5999314.1"/>
    <property type="molecule type" value="Genomic_DNA"/>
</dbReference>
<dbReference type="InterPro" id="IPR023546">
    <property type="entry name" value="MGMT"/>
</dbReference>
<dbReference type="Pfam" id="PF02870">
    <property type="entry name" value="Methyltransf_1N"/>
    <property type="match status" value="1"/>
</dbReference>
<gene>
    <name evidence="13" type="ORF">HNR25_003065</name>
</gene>
<evidence type="ECO:0000256" key="10">
    <source>
        <dbReference type="SAM" id="MobiDB-lite"/>
    </source>
</evidence>
<dbReference type="InterPro" id="IPR036631">
    <property type="entry name" value="MGMT_N_sf"/>
</dbReference>
<dbReference type="SUPFAM" id="SSF46767">
    <property type="entry name" value="Methylated DNA-protein cysteine methyltransferase, C-terminal domain"/>
    <property type="match status" value="1"/>
</dbReference>
<evidence type="ECO:0000256" key="4">
    <source>
        <dbReference type="ARBA" id="ARBA00022603"/>
    </source>
</evidence>
<evidence type="ECO:0000256" key="8">
    <source>
        <dbReference type="ARBA" id="ARBA00049348"/>
    </source>
</evidence>
<dbReference type="Proteomes" id="UP000578077">
    <property type="component" value="Unassembled WGS sequence"/>
</dbReference>
<dbReference type="SUPFAM" id="SSF53155">
    <property type="entry name" value="Methylated DNA-protein cysteine methyltransferase domain"/>
    <property type="match status" value="1"/>
</dbReference>
<evidence type="ECO:0000313" key="14">
    <source>
        <dbReference type="Proteomes" id="UP000578077"/>
    </source>
</evidence>
<dbReference type="Gene3D" id="1.10.10.10">
    <property type="entry name" value="Winged helix-like DNA-binding domain superfamily/Winged helix DNA-binding domain"/>
    <property type="match status" value="1"/>
</dbReference>
<name>A0A841EA27_9ACTN</name>
<dbReference type="FunFam" id="1.10.10.10:FF:000214">
    <property type="entry name" value="Methylated-DNA--protein-cysteine methyltransferase"/>
    <property type="match status" value="1"/>
</dbReference>
<dbReference type="InterPro" id="IPR036217">
    <property type="entry name" value="MethylDNA_cys_MeTrfase_DNAb"/>
</dbReference>
<keyword evidence="4 9" id="KW-0489">Methyltransferase</keyword>
<accession>A0A841EA27</accession>
<dbReference type="CDD" id="cd06445">
    <property type="entry name" value="ATase"/>
    <property type="match status" value="1"/>
</dbReference>
<evidence type="ECO:0000256" key="9">
    <source>
        <dbReference type="HAMAP-Rule" id="MF_00772"/>
    </source>
</evidence>